<comment type="caution">
    <text evidence="1">The sequence shown here is derived from an EMBL/GenBank/DDBJ whole genome shotgun (WGS) entry which is preliminary data.</text>
</comment>
<dbReference type="EMBL" id="BMFV01000027">
    <property type="protein sequence ID" value="GGH85496.1"/>
    <property type="molecule type" value="Genomic_DNA"/>
</dbReference>
<gene>
    <name evidence="1" type="ORF">GCM10007096_31020</name>
</gene>
<evidence type="ECO:0000313" key="2">
    <source>
        <dbReference type="Proteomes" id="UP000656813"/>
    </source>
</evidence>
<evidence type="ECO:0008006" key="3">
    <source>
        <dbReference type="Google" id="ProtNLM"/>
    </source>
</evidence>
<name>A0A8J2ZXP7_9BACL</name>
<protein>
    <recommendedName>
        <fullName evidence="3">Gamma-type small acid-soluble spore protein</fullName>
    </recommendedName>
</protein>
<reference evidence="1" key="1">
    <citation type="journal article" date="2014" name="Int. J. Syst. Evol. Microbiol.">
        <title>Complete genome sequence of Corynebacterium casei LMG S-19264T (=DSM 44701T), isolated from a smear-ripened cheese.</title>
        <authorList>
            <consortium name="US DOE Joint Genome Institute (JGI-PGF)"/>
            <person name="Walter F."/>
            <person name="Albersmeier A."/>
            <person name="Kalinowski J."/>
            <person name="Ruckert C."/>
        </authorList>
    </citation>
    <scope>NUCLEOTIDE SEQUENCE</scope>
    <source>
        <strain evidence="1">CGMCC 1.12777</strain>
    </source>
</reference>
<dbReference type="Proteomes" id="UP000656813">
    <property type="component" value="Unassembled WGS sequence"/>
</dbReference>
<proteinExistence type="predicted"/>
<organism evidence="1 2">
    <name type="scientific">Pullulanibacillus pueri</name>
    <dbReference type="NCBI Taxonomy" id="1437324"/>
    <lineage>
        <taxon>Bacteria</taxon>
        <taxon>Bacillati</taxon>
        <taxon>Bacillota</taxon>
        <taxon>Bacilli</taxon>
        <taxon>Bacillales</taxon>
        <taxon>Sporolactobacillaceae</taxon>
        <taxon>Pullulanibacillus</taxon>
    </lineage>
</organism>
<reference evidence="1" key="2">
    <citation type="submission" date="2020-09" db="EMBL/GenBank/DDBJ databases">
        <authorList>
            <person name="Sun Q."/>
            <person name="Zhou Y."/>
        </authorList>
    </citation>
    <scope>NUCLEOTIDE SEQUENCE</scope>
    <source>
        <strain evidence="1">CGMCC 1.12777</strain>
    </source>
</reference>
<keyword evidence="2" id="KW-1185">Reference proteome</keyword>
<sequence length="71" mass="8082">MDQERSNKKTIVGTDIEEVKAKNAQSGMSYNEAKAFIAREMGGYGTGRYSDTDVEEVKREIQESYKKNNQQ</sequence>
<dbReference type="AlphaFoldDB" id="A0A8J2ZXP7"/>
<dbReference type="RefSeq" id="WP_188498298.1">
    <property type="nucleotide sequence ID" value="NZ_BMFV01000027.1"/>
</dbReference>
<evidence type="ECO:0000313" key="1">
    <source>
        <dbReference type="EMBL" id="GGH85496.1"/>
    </source>
</evidence>
<accession>A0A8J2ZXP7</accession>